<proteinExistence type="predicted"/>
<evidence type="ECO:0000313" key="3">
    <source>
        <dbReference type="Proteomes" id="UP000749471"/>
    </source>
</evidence>
<organism evidence="2 3">
    <name type="scientific">Tissierella simiarum</name>
    <dbReference type="NCBI Taxonomy" id="2841534"/>
    <lineage>
        <taxon>Bacteria</taxon>
        <taxon>Bacillati</taxon>
        <taxon>Bacillota</taxon>
        <taxon>Tissierellia</taxon>
        <taxon>Tissierellales</taxon>
        <taxon>Tissierellaceae</taxon>
        <taxon>Tissierella</taxon>
    </lineage>
</organism>
<dbReference type="PANTHER" id="PTHR43617">
    <property type="entry name" value="L-AMINO ACID N-ACETYLTRANSFERASE"/>
    <property type="match status" value="1"/>
</dbReference>
<dbReference type="Pfam" id="PF00583">
    <property type="entry name" value="Acetyltransf_1"/>
    <property type="match status" value="1"/>
</dbReference>
<dbReference type="PROSITE" id="PS51186">
    <property type="entry name" value="GNAT"/>
    <property type="match status" value="1"/>
</dbReference>
<reference evidence="2 3" key="1">
    <citation type="submission" date="2021-06" db="EMBL/GenBank/DDBJ databases">
        <authorList>
            <person name="Sun Q."/>
            <person name="Li D."/>
        </authorList>
    </citation>
    <scope>NUCLEOTIDE SEQUENCE [LARGE SCALE GENOMIC DNA]</scope>
    <source>
        <strain evidence="2 3">MSJ-40</strain>
    </source>
</reference>
<accession>A0ABS6E374</accession>
<gene>
    <name evidence="2" type="ORF">KQI42_04600</name>
</gene>
<dbReference type="PANTHER" id="PTHR43617:SF38">
    <property type="entry name" value="N-ACETYLTRANSFERASE DOMAIN-CONTAINING PROTEIN"/>
    <property type="match status" value="1"/>
</dbReference>
<dbReference type="InterPro" id="IPR000182">
    <property type="entry name" value="GNAT_dom"/>
</dbReference>
<keyword evidence="3" id="KW-1185">Reference proteome</keyword>
<sequence length="149" mass="17563">MNEIKVLEFNMEMLDECVDLYMKVYSQEPWNEKWESRDVVEKFIKSHQKNSNFLSFIAIKDSKVVGVSIGFIKPWIQGEEYYIDEFFIDTDIQRQGVGAKLMSKIKESLKQKDINAIILNTQRDFPSHKFYEHIGFNVHEGLIILSTTF</sequence>
<dbReference type="CDD" id="cd04301">
    <property type="entry name" value="NAT_SF"/>
    <property type="match status" value="1"/>
</dbReference>
<dbReference type="InterPro" id="IPR050276">
    <property type="entry name" value="MshD_Acetyltransferase"/>
</dbReference>
<dbReference type="RefSeq" id="WP_216517232.1">
    <property type="nucleotide sequence ID" value="NZ_JAHLPM010000003.1"/>
</dbReference>
<dbReference type="Proteomes" id="UP000749471">
    <property type="component" value="Unassembled WGS sequence"/>
</dbReference>
<dbReference type="EMBL" id="JAHLPM010000003">
    <property type="protein sequence ID" value="MBU5437276.1"/>
    <property type="molecule type" value="Genomic_DNA"/>
</dbReference>
<name>A0ABS6E374_9FIRM</name>
<evidence type="ECO:0000313" key="2">
    <source>
        <dbReference type="EMBL" id="MBU5437276.1"/>
    </source>
</evidence>
<comment type="caution">
    <text evidence="2">The sequence shown here is derived from an EMBL/GenBank/DDBJ whole genome shotgun (WGS) entry which is preliminary data.</text>
</comment>
<protein>
    <submittedName>
        <fullName evidence="2">GNAT family N-acetyltransferase</fullName>
    </submittedName>
</protein>
<feature type="domain" description="N-acetyltransferase" evidence="1">
    <location>
        <begin position="4"/>
        <end position="149"/>
    </location>
</feature>
<evidence type="ECO:0000259" key="1">
    <source>
        <dbReference type="PROSITE" id="PS51186"/>
    </source>
</evidence>